<protein>
    <submittedName>
        <fullName evidence="1">Uncharacterized protein</fullName>
    </submittedName>
</protein>
<evidence type="ECO:0000313" key="2">
    <source>
        <dbReference type="Proteomes" id="UP001316384"/>
    </source>
</evidence>
<reference evidence="1 2" key="1">
    <citation type="submission" date="2022-07" db="EMBL/GenBank/DDBJ databases">
        <title>Novel species in genus cellulomonas.</title>
        <authorList>
            <person name="Ye L."/>
        </authorList>
    </citation>
    <scope>NUCLEOTIDE SEQUENCE [LARGE SCALE GENOMIC DNA]</scope>
    <source>
        <strain evidence="2">zg-B89</strain>
    </source>
</reference>
<sequence length="187" mass="19589">MSGDGTGAHPEGPAPRWGQLFADLEAQLAAGRADQARWDVAELTRAERGRVTLADRLRATTGTRLRVVTAGGEPFEGVVAEAGAQCVLLDLGAGRRAVVPTRAVRTVEGLGARVEPPAGRVESALGLGHVLRGLARDRVLVTVRTDVGVHAGRIDRVGADHLDLTLEMPAGRSLSVPFDALLSVVSR</sequence>
<dbReference type="RefSeq" id="WP_227575775.1">
    <property type="nucleotide sequence ID" value="NZ_CP101987.1"/>
</dbReference>
<proteinExistence type="predicted"/>
<name>A0ABY5KJ20_9CELL</name>
<evidence type="ECO:0000313" key="1">
    <source>
        <dbReference type="EMBL" id="UUI70471.1"/>
    </source>
</evidence>
<keyword evidence="2" id="KW-1185">Reference proteome</keyword>
<dbReference type="Proteomes" id="UP001316384">
    <property type="component" value="Chromosome"/>
</dbReference>
<dbReference type="EMBL" id="CP101987">
    <property type="protein sequence ID" value="UUI70471.1"/>
    <property type="molecule type" value="Genomic_DNA"/>
</dbReference>
<gene>
    <name evidence="1" type="ORF">NP048_11715</name>
</gene>
<organism evidence="1 2">
    <name type="scientific">Cellulomonas xiejunii</name>
    <dbReference type="NCBI Taxonomy" id="2968083"/>
    <lineage>
        <taxon>Bacteria</taxon>
        <taxon>Bacillati</taxon>
        <taxon>Actinomycetota</taxon>
        <taxon>Actinomycetes</taxon>
        <taxon>Micrococcales</taxon>
        <taxon>Cellulomonadaceae</taxon>
        <taxon>Cellulomonas</taxon>
    </lineage>
</organism>
<accession>A0ABY5KJ20</accession>